<proteinExistence type="predicted"/>
<evidence type="ECO:0000313" key="2">
    <source>
        <dbReference type="EnsemblPlants" id="TuG1812G0200003668.01.T02"/>
    </source>
</evidence>
<dbReference type="EnsemblPlants" id="TuG1812G0200003668.01.T02">
    <property type="protein sequence ID" value="TuG1812G0200003668.01.T02"/>
    <property type="gene ID" value="TuG1812G0200003668.01"/>
</dbReference>
<dbReference type="Gramene" id="TuG1812G0200003668.01.T01">
    <property type="protein sequence ID" value="TuG1812G0200003668.01.T01"/>
    <property type="gene ID" value="TuG1812G0200003668.01"/>
</dbReference>
<reference evidence="2" key="2">
    <citation type="submission" date="2018-03" db="EMBL/GenBank/DDBJ databases">
        <title>The Triticum urartu genome reveals the dynamic nature of wheat genome evolution.</title>
        <authorList>
            <person name="Ling H."/>
            <person name="Ma B."/>
            <person name="Shi X."/>
            <person name="Liu H."/>
            <person name="Dong L."/>
            <person name="Sun H."/>
            <person name="Cao Y."/>
            <person name="Gao Q."/>
            <person name="Zheng S."/>
            <person name="Li Y."/>
            <person name="Yu Y."/>
            <person name="Du H."/>
            <person name="Qi M."/>
            <person name="Li Y."/>
            <person name="Yu H."/>
            <person name="Cui Y."/>
            <person name="Wang N."/>
            <person name="Chen C."/>
            <person name="Wu H."/>
            <person name="Zhao Y."/>
            <person name="Zhang J."/>
            <person name="Li Y."/>
            <person name="Zhou W."/>
            <person name="Zhang B."/>
            <person name="Hu W."/>
            <person name="Eijk M."/>
            <person name="Tang J."/>
            <person name="Witsenboer H."/>
            <person name="Zhao S."/>
            <person name="Li Z."/>
            <person name="Zhang A."/>
            <person name="Wang D."/>
            <person name="Liang C."/>
        </authorList>
    </citation>
    <scope>NUCLEOTIDE SEQUENCE [LARGE SCALE GENOMIC DNA]</scope>
    <source>
        <strain evidence="2">cv. G1812</strain>
    </source>
</reference>
<reference evidence="3" key="1">
    <citation type="journal article" date="2013" name="Nature">
        <title>Draft genome of the wheat A-genome progenitor Triticum urartu.</title>
        <authorList>
            <person name="Ling H.Q."/>
            <person name="Zhao S."/>
            <person name="Liu D."/>
            <person name="Wang J."/>
            <person name="Sun H."/>
            <person name="Zhang C."/>
            <person name="Fan H."/>
            <person name="Li D."/>
            <person name="Dong L."/>
            <person name="Tao Y."/>
            <person name="Gao C."/>
            <person name="Wu H."/>
            <person name="Li Y."/>
            <person name="Cui Y."/>
            <person name="Guo X."/>
            <person name="Zheng S."/>
            <person name="Wang B."/>
            <person name="Yu K."/>
            <person name="Liang Q."/>
            <person name="Yang W."/>
            <person name="Lou X."/>
            <person name="Chen J."/>
            <person name="Feng M."/>
            <person name="Jian J."/>
            <person name="Zhang X."/>
            <person name="Luo G."/>
            <person name="Jiang Y."/>
            <person name="Liu J."/>
            <person name="Wang Z."/>
            <person name="Sha Y."/>
            <person name="Zhang B."/>
            <person name="Wu H."/>
            <person name="Tang D."/>
            <person name="Shen Q."/>
            <person name="Xue P."/>
            <person name="Zou S."/>
            <person name="Wang X."/>
            <person name="Liu X."/>
            <person name="Wang F."/>
            <person name="Yang Y."/>
            <person name="An X."/>
            <person name="Dong Z."/>
            <person name="Zhang K."/>
            <person name="Zhang X."/>
            <person name="Luo M.C."/>
            <person name="Dvorak J."/>
            <person name="Tong Y."/>
            <person name="Wang J."/>
            <person name="Yang H."/>
            <person name="Li Z."/>
            <person name="Wang D."/>
            <person name="Zhang A."/>
            <person name="Wang J."/>
        </authorList>
    </citation>
    <scope>NUCLEOTIDE SEQUENCE</scope>
    <source>
        <strain evidence="3">cv. G1812</strain>
    </source>
</reference>
<dbReference type="Gramene" id="TuG1812G0200003668.01.T02">
    <property type="protein sequence ID" value="TuG1812G0200003668.01.T02"/>
    <property type="gene ID" value="TuG1812G0200003668.01"/>
</dbReference>
<feature type="region of interest" description="Disordered" evidence="1">
    <location>
        <begin position="1"/>
        <end position="60"/>
    </location>
</feature>
<evidence type="ECO:0000256" key="1">
    <source>
        <dbReference type="SAM" id="MobiDB-lite"/>
    </source>
</evidence>
<name>A0A8R7PFZ8_TRIUA</name>
<sequence length="118" mass="12859">PLALLPDDAPRRGRGDGRGEGGAVVGADAGEGDDAPAGAAQHRRPLQPRRPRHQEPRRRCAPWHLLPRRRRRHQLLRRMTRTQGSGSSTIITMSLCSPCSRGSTPRSMSLAGTTLVQN</sequence>
<protein>
    <submittedName>
        <fullName evidence="2">Uncharacterized protein</fullName>
    </submittedName>
</protein>
<feature type="region of interest" description="Disordered" evidence="1">
    <location>
        <begin position="78"/>
        <end position="118"/>
    </location>
</feature>
<evidence type="ECO:0000313" key="3">
    <source>
        <dbReference type="Proteomes" id="UP000015106"/>
    </source>
</evidence>
<accession>A0A8R7PFZ8</accession>
<feature type="compositionally biased region" description="Polar residues" evidence="1">
    <location>
        <begin position="82"/>
        <end position="118"/>
    </location>
</feature>
<feature type="compositionally biased region" description="Basic residues" evidence="1">
    <location>
        <begin position="41"/>
        <end position="52"/>
    </location>
</feature>
<keyword evidence="3" id="KW-1185">Reference proteome</keyword>
<dbReference type="AlphaFoldDB" id="A0A8R7PFZ8"/>
<dbReference type="EnsemblPlants" id="TuG1812G0200003668.01.T01">
    <property type="protein sequence ID" value="TuG1812G0200003668.01.T01"/>
    <property type="gene ID" value="TuG1812G0200003668.01"/>
</dbReference>
<reference evidence="2" key="3">
    <citation type="submission" date="2022-06" db="UniProtKB">
        <authorList>
            <consortium name="EnsemblPlants"/>
        </authorList>
    </citation>
    <scope>IDENTIFICATION</scope>
</reference>
<organism evidence="2 3">
    <name type="scientific">Triticum urartu</name>
    <name type="common">Red wild einkorn</name>
    <name type="synonym">Crithodium urartu</name>
    <dbReference type="NCBI Taxonomy" id="4572"/>
    <lineage>
        <taxon>Eukaryota</taxon>
        <taxon>Viridiplantae</taxon>
        <taxon>Streptophyta</taxon>
        <taxon>Embryophyta</taxon>
        <taxon>Tracheophyta</taxon>
        <taxon>Spermatophyta</taxon>
        <taxon>Magnoliopsida</taxon>
        <taxon>Liliopsida</taxon>
        <taxon>Poales</taxon>
        <taxon>Poaceae</taxon>
        <taxon>BOP clade</taxon>
        <taxon>Pooideae</taxon>
        <taxon>Triticodae</taxon>
        <taxon>Triticeae</taxon>
        <taxon>Triticinae</taxon>
        <taxon>Triticum</taxon>
    </lineage>
</organism>
<dbReference type="Proteomes" id="UP000015106">
    <property type="component" value="Chromosome 2"/>
</dbReference>
<feature type="compositionally biased region" description="Basic and acidic residues" evidence="1">
    <location>
        <begin position="8"/>
        <end position="19"/>
    </location>
</feature>